<feature type="transmembrane region" description="Helical" evidence="1">
    <location>
        <begin position="47"/>
        <end position="68"/>
    </location>
</feature>
<protein>
    <submittedName>
        <fullName evidence="2">DUF4381 domain-containing protein</fullName>
    </submittedName>
</protein>
<dbReference type="Proteomes" id="UP001224392">
    <property type="component" value="Unassembled WGS sequence"/>
</dbReference>
<dbReference type="Pfam" id="PF14316">
    <property type="entry name" value="DUF4381"/>
    <property type="match status" value="1"/>
</dbReference>
<name>A0ABQ6LUV5_9GAMM</name>
<proteinExistence type="predicted"/>
<comment type="caution">
    <text evidence="2">The sequence shown here is derived from an EMBL/GenBank/DDBJ whole genome shotgun (WGS) entry which is preliminary data.</text>
</comment>
<keyword evidence="3" id="KW-1185">Reference proteome</keyword>
<keyword evidence="1" id="KW-0472">Membrane</keyword>
<accession>A0ABQ6LUV5</accession>
<evidence type="ECO:0000313" key="2">
    <source>
        <dbReference type="EMBL" id="GMG85812.1"/>
    </source>
</evidence>
<sequence length="180" mass="20371">MQQDAPVQISPPPEKPDFVDADFGNDWLTRLHEITVPEPVSMLPQSWGWWMPVLAVLLLLLWKLWCLYRMWRFNAYRRAALRELDALPVDAHGYAPLPAILKRVALHSFGRPAVAGLTGADWAAFLNRTWAGGHFDRGDLDLLHQLAVMPAGYTGSKGIAPLLQKCRGWIRQHMANEGPW</sequence>
<dbReference type="EMBL" id="BSYJ01000001">
    <property type="protein sequence ID" value="GMG85812.1"/>
    <property type="molecule type" value="Genomic_DNA"/>
</dbReference>
<evidence type="ECO:0000313" key="3">
    <source>
        <dbReference type="Proteomes" id="UP001224392"/>
    </source>
</evidence>
<keyword evidence="1" id="KW-0812">Transmembrane</keyword>
<organism evidence="2 3">
    <name type="scientific">Biformimicrobium ophioploci</name>
    <dbReference type="NCBI Taxonomy" id="3036711"/>
    <lineage>
        <taxon>Bacteria</taxon>
        <taxon>Pseudomonadati</taxon>
        <taxon>Pseudomonadota</taxon>
        <taxon>Gammaproteobacteria</taxon>
        <taxon>Cellvibrionales</taxon>
        <taxon>Microbulbiferaceae</taxon>
        <taxon>Biformimicrobium</taxon>
    </lineage>
</organism>
<evidence type="ECO:0000256" key="1">
    <source>
        <dbReference type="SAM" id="Phobius"/>
    </source>
</evidence>
<dbReference type="InterPro" id="IPR025489">
    <property type="entry name" value="DUF4381"/>
</dbReference>
<reference evidence="2 3" key="1">
    <citation type="submission" date="2023-04" db="EMBL/GenBank/DDBJ databases">
        <title>Marinobulbifer ophiurae gen. nov., sp. Nov., isolate from tissue of brittle star Ophioplocus japonicus.</title>
        <authorList>
            <person name="Kawano K."/>
            <person name="Sawayama S."/>
            <person name="Nakagawa S."/>
        </authorList>
    </citation>
    <scope>NUCLEOTIDE SEQUENCE [LARGE SCALE GENOMIC DNA]</scope>
    <source>
        <strain evidence="2 3">NKW57</strain>
    </source>
</reference>
<keyword evidence="1" id="KW-1133">Transmembrane helix</keyword>
<gene>
    <name evidence="2" type="ORF">MNKW57_01330</name>
</gene>